<dbReference type="GO" id="GO:0031119">
    <property type="term" value="P:tRNA pseudouridine synthesis"/>
    <property type="evidence" value="ECO:0007669"/>
    <property type="project" value="UniProtKB-UniRule"/>
</dbReference>
<comment type="catalytic activity">
    <reaction evidence="4 7">
        <text>uridine(38/39/40) in tRNA = pseudouridine(38/39/40) in tRNA</text>
        <dbReference type="Rhea" id="RHEA:22376"/>
        <dbReference type="Rhea" id="RHEA-COMP:10085"/>
        <dbReference type="Rhea" id="RHEA-COMP:10087"/>
        <dbReference type="ChEBI" id="CHEBI:65314"/>
        <dbReference type="ChEBI" id="CHEBI:65315"/>
        <dbReference type="EC" id="5.4.99.12"/>
    </reaction>
</comment>
<dbReference type="EC" id="5.4.99.12" evidence="4"/>
<evidence type="ECO:0000313" key="10">
    <source>
        <dbReference type="Proteomes" id="UP000235122"/>
    </source>
</evidence>
<dbReference type="NCBIfam" id="TIGR00071">
    <property type="entry name" value="hisT_truA"/>
    <property type="match status" value="1"/>
</dbReference>
<dbReference type="CDD" id="cd02570">
    <property type="entry name" value="PseudoU_synth_EcTruA"/>
    <property type="match status" value="1"/>
</dbReference>
<feature type="active site" description="Nucleophile" evidence="4 5">
    <location>
        <position position="57"/>
    </location>
</feature>
<dbReference type="PIRSF" id="PIRSF001430">
    <property type="entry name" value="tRNA_psdUrid_synth"/>
    <property type="match status" value="1"/>
</dbReference>
<dbReference type="HAMAP" id="MF_00171">
    <property type="entry name" value="TruA"/>
    <property type="match status" value="1"/>
</dbReference>
<protein>
    <recommendedName>
        <fullName evidence="4">tRNA pseudouridine synthase A</fullName>
        <ecNumber evidence="4">5.4.99.12</ecNumber>
    </recommendedName>
    <alternativeName>
        <fullName evidence="4">tRNA pseudouridine(38-40) synthase</fullName>
    </alternativeName>
    <alternativeName>
        <fullName evidence="4">tRNA pseudouridylate synthase I</fullName>
    </alternativeName>
    <alternativeName>
        <fullName evidence="4">tRNA-uridine isomerase I</fullName>
    </alternativeName>
</protein>
<organism evidence="9 10">
    <name type="scientific">Winkia neuii</name>
    <dbReference type="NCBI Taxonomy" id="33007"/>
    <lineage>
        <taxon>Bacteria</taxon>
        <taxon>Bacillati</taxon>
        <taxon>Actinomycetota</taxon>
        <taxon>Actinomycetes</taxon>
        <taxon>Actinomycetales</taxon>
        <taxon>Actinomycetaceae</taxon>
        <taxon>Winkia</taxon>
    </lineage>
</organism>
<dbReference type="Proteomes" id="UP000235122">
    <property type="component" value="Unassembled WGS sequence"/>
</dbReference>
<feature type="binding site" evidence="4 6">
    <location>
        <position position="130"/>
    </location>
    <ligand>
        <name>substrate</name>
    </ligand>
</feature>
<dbReference type="RefSeq" id="WP_024331079.1">
    <property type="nucleotide sequence ID" value="NZ_JASOXK010000002.1"/>
</dbReference>
<evidence type="ECO:0000256" key="4">
    <source>
        <dbReference type="HAMAP-Rule" id="MF_00171"/>
    </source>
</evidence>
<dbReference type="GO" id="GO:0003723">
    <property type="term" value="F:RNA binding"/>
    <property type="evidence" value="ECO:0007669"/>
    <property type="project" value="InterPro"/>
</dbReference>
<dbReference type="InterPro" id="IPR020097">
    <property type="entry name" value="PsdUridine_synth_TruA_a/b_dom"/>
</dbReference>
<sequence>MSVEESQRLRFLIAYDGTPFAGWAKQPGLATVQGELEGVLATIFRTELELTVAGRTDAGVHARGQVAHTDVPGGAMQKLGRTSIGGLADRMNKLLGRATRGRPCGPIVVRAVEAVTADFDARFSATYRRYVYRIAAGKRNWDPTRADVWCHPKELDLAAMGQAGASLLGEHDFLSFCKPREGATTIRTLKNIYLRQVGRIIEIELEADAFCHSMVRSIVGALVAVGTGRHKPCWPAARLAEAARGSEPQLAPAAGLTLEEVGYPSEGEWALQARRTRRVRTLD</sequence>
<accession>A0A2I1INK7</accession>
<dbReference type="InterPro" id="IPR020095">
    <property type="entry name" value="PsdUridine_synth_TruA_C"/>
</dbReference>
<gene>
    <name evidence="4" type="primary">truA</name>
    <name evidence="9" type="ORF">CYJ19_03420</name>
</gene>
<dbReference type="PANTHER" id="PTHR11142:SF0">
    <property type="entry name" value="TRNA PSEUDOURIDINE SYNTHASE-LIKE 1"/>
    <property type="match status" value="1"/>
</dbReference>
<dbReference type="GO" id="GO:0160147">
    <property type="term" value="F:tRNA pseudouridine(38-40) synthase activity"/>
    <property type="evidence" value="ECO:0007669"/>
    <property type="project" value="UniProtKB-EC"/>
</dbReference>
<dbReference type="PANTHER" id="PTHR11142">
    <property type="entry name" value="PSEUDOURIDYLATE SYNTHASE"/>
    <property type="match status" value="1"/>
</dbReference>
<comment type="similarity">
    <text evidence="1 4 7">Belongs to the tRNA pseudouridine synthase TruA family.</text>
</comment>
<comment type="caution">
    <text evidence="9">The sequence shown here is derived from an EMBL/GenBank/DDBJ whole genome shotgun (WGS) entry which is preliminary data.</text>
</comment>
<evidence type="ECO:0000256" key="2">
    <source>
        <dbReference type="ARBA" id="ARBA00022694"/>
    </source>
</evidence>
<feature type="domain" description="Pseudouridine synthase I TruA alpha/beta" evidence="8">
    <location>
        <begin position="165"/>
        <end position="264"/>
    </location>
</feature>
<reference evidence="9 10" key="1">
    <citation type="submission" date="2017-12" db="EMBL/GenBank/DDBJ databases">
        <title>Phylogenetic diversity of female urinary microbiome.</title>
        <authorList>
            <person name="Thomas-White K."/>
            <person name="Wolfe A.J."/>
        </authorList>
    </citation>
    <scope>NUCLEOTIDE SEQUENCE [LARGE SCALE GENOMIC DNA]</scope>
    <source>
        <strain evidence="9 10">UMB0402</strain>
    </source>
</reference>
<proteinExistence type="inferred from homology"/>
<dbReference type="Pfam" id="PF01416">
    <property type="entry name" value="PseudoU_synth_1"/>
    <property type="match status" value="1"/>
</dbReference>
<keyword evidence="2 4" id="KW-0819">tRNA processing</keyword>
<evidence type="ECO:0000256" key="5">
    <source>
        <dbReference type="PIRSR" id="PIRSR001430-1"/>
    </source>
</evidence>
<keyword evidence="10" id="KW-1185">Reference proteome</keyword>
<evidence type="ECO:0000259" key="8">
    <source>
        <dbReference type="Pfam" id="PF01416"/>
    </source>
</evidence>
<evidence type="ECO:0000313" key="9">
    <source>
        <dbReference type="EMBL" id="PKY72708.1"/>
    </source>
</evidence>
<dbReference type="AlphaFoldDB" id="A0A2I1INK7"/>
<keyword evidence="3 4" id="KW-0413">Isomerase</keyword>
<comment type="function">
    <text evidence="4">Formation of pseudouridine at positions 38, 39 and 40 in the anticodon stem and loop of transfer RNAs.</text>
</comment>
<dbReference type="Gene3D" id="3.30.70.580">
    <property type="entry name" value="Pseudouridine synthase I, catalytic domain, N-terminal subdomain"/>
    <property type="match status" value="1"/>
</dbReference>
<dbReference type="InterPro" id="IPR020094">
    <property type="entry name" value="TruA/RsuA/RluB/E/F_N"/>
</dbReference>
<evidence type="ECO:0000256" key="7">
    <source>
        <dbReference type="RuleBase" id="RU003792"/>
    </source>
</evidence>
<evidence type="ECO:0000256" key="3">
    <source>
        <dbReference type="ARBA" id="ARBA00023235"/>
    </source>
</evidence>
<dbReference type="InterPro" id="IPR020103">
    <property type="entry name" value="PsdUridine_synth_cat_dom_sf"/>
</dbReference>
<dbReference type="InterPro" id="IPR001406">
    <property type="entry name" value="PsdUridine_synth_TruA"/>
</dbReference>
<evidence type="ECO:0000256" key="6">
    <source>
        <dbReference type="PIRSR" id="PIRSR001430-2"/>
    </source>
</evidence>
<dbReference type="Gene3D" id="3.30.70.660">
    <property type="entry name" value="Pseudouridine synthase I, catalytic domain, C-terminal subdomain"/>
    <property type="match status" value="1"/>
</dbReference>
<dbReference type="GeneID" id="35867859"/>
<comment type="subunit">
    <text evidence="4">Homodimer.</text>
</comment>
<dbReference type="SUPFAM" id="SSF55120">
    <property type="entry name" value="Pseudouridine synthase"/>
    <property type="match status" value="1"/>
</dbReference>
<name>A0A2I1INK7_9ACTO</name>
<comment type="caution">
    <text evidence="4">Lacks conserved residue(s) required for the propagation of feature annotation.</text>
</comment>
<evidence type="ECO:0000256" key="1">
    <source>
        <dbReference type="ARBA" id="ARBA00009375"/>
    </source>
</evidence>
<dbReference type="EMBL" id="PKKO01000002">
    <property type="protein sequence ID" value="PKY72708.1"/>
    <property type="molecule type" value="Genomic_DNA"/>
</dbReference>
<dbReference type="STRING" id="33007.HMPREF3198_01542"/>